<dbReference type="RefSeq" id="WP_006969006.1">
    <property type="nucleotide sequence ID" value="NZ_ABCS01000001.1"/>
</dbReference>
<protein>
    <submittedName>
        <fullName evidence="9">RNA polymerase sigma-70 factor</fullName>
    </submittedName>
</protein>
<dbReference type="InterPro" id="IPR013249">
    <property type="entry name" value="RNA_pol_sigma70_r4_t2"/>
</dbReference>
<dbReference type="AlphaFoldDB" id="A6FX07"/>
<evidence type="ECO:0000259" key="8">
    <source>
        <dbReference type="Pfam" id="PF08281"/>
    </source>
</evidence>
<evidence type="ECO:0000313" key="9">
    <source>
        <dbReference type="EMBL" id="EDM81831.1"/>
    </source>
</evidence>
<keyword evidence="5" id="KW-0804">Transcription</keyword>
<feature type="domain" description="RNA polymerase sigma-70 region 2" evidence="7">
    <location>
        <begin position="25"/>
        <end position="87"/>
    </location>
</feature>
<name>A6FX07_9BACT</name>
<keyword evidence="10" id="KW-1185">Reference proteome</keyword>
<dbReference type="Gene3D" id="1.10.10.10">
    <property type="entry name" value="Winged helix-like DNA-binding domain superfamily/Winged helix DNA-binding domain"/>
    <property type="match status" value="1"/>
</dbReference>
<dbReference type="Pfam" id="PF04542">
    <property type="entry name" value="Sigma70_r2"/>
    <property type="match status" value="1"/>
</dbReference>
<gene>
    <name evidence="9" type="ORF">PPSIR1_05173</name>
</gene>
<dbReference type="SUPFAM" id="SSF88946">
    <property type="entry name" value="Sigma2 domain of RNA polymerase sigma factors"/>
    <property type="match status" value="1"/>
</dbReference>
<comment type="similarity">
    <text evidence="1">Belongs to the sigma-70 factor family. ECF subfamily.</text>
</comment>
<dbReference type="GO" id="GO:0006352">
    <property type="term" value="P:DNA-templated transcription initiation"/>
    <property type="evidence" value="ECO:0007669"/>
    <property type="project" value="InterPro"/>
</dbReference>
<evidence type="ECO:0000313" key="10">
    <source>
        <dbReference type="Proteomes" id="UP000005801"/>
    </source>
</evidence>
<proteinExistence type="inferred from homology"/>
<dbReference type="GO" id="GO:0016987">
    <property type="term" value="F:sigma factor activity"/>
    <property type="evidence" value="ECO:0007669"/>
    <property type="project" value="UniProtKB-KW"/>
</dbReference>
<dbReference type="EMBL" id="ABCS01000001">
    <property type="protein sequence ID" value="EDM81831.1"/>
    <property type="molecule type" value="Genomic_DNA"/>
</dbReference>
<dbReference type="InterPro" id="IPR013325">
    <property type="entry name" value="RNA_pol_sigma_r2"/>
</dbReference>
<feature type="coiled-coil region" evidence="6">
    <location>
        <begin position="159"/>
        <end position="186"/>
    </location>
</feature>
<keyword evidence="6" id="KW-0175">Coiled coil</keyword>
<dbReference type="GO" id="GO:0003677">
    <property type="term" value="F:DNA binding"/>
    <property type="evidence" value="ECO:0007669"/>
    <property type="project" value="UniProtKB-KW"/>
</dbReference>
<dbReference type="InterPro" id="IPR013324">
    <property type="entry name" value="RNA_pol_sigma_r3/r4-like"/>
</dbReference>
<dbReference type="OrthoDB" id="5509547at2"/>
<dbReference type="InterPro" id="IPR039425">
    <property type="entry name" value="RNA_pol_sigma-70-like"/>
</dbReference>
<dbReference type="InterPro" id="IPR014284">
    <property type="entry name" value="RNA_pol_sigma-70_dom"/>
</dbReference>
<dbReference type="Pfam" id="PF08281">
    <property type="entry name" value="Sigma70_r4_2"/>
    <property type="match status" value="1"/>
</dbReference>
<dbReference type="PANTHER" id="PTHR43133:SF8">
    <property type="entry name" value="RNA POLYMERASE SIGMA FACTOR HI_1459-RELATED"/>
    <property type="match status" value="1"/>
</dbReference>
<dbReference type="Proteomes" id="UP000005801">
    <property type="component" value="Unassembled WGS sequence"/>
</dbReference>
<keyword evidence="3" id="KW-0731">Sigma factor</keyword>
<organism evidence="9 10">
    <name type="scientific">Plesiocystis pacifica SIR-1</name>
    <dbReference type="NCBI Taxonomy" id="391625"/>
    <lineage>
        <taxon>Bacteria</taxon>
        <taxon>Pseudomonadati</taxon>
        <taxon>Myxococcota</taxon>
        <taxon>Polyangia</taxon>
        <taxon>Nannocystales</taxon>
        <taxon>Nannocystaceae</taxon>
        <taxon>Plesiocystis</taxon>
    </lineage>
</organism>
<evidence type="ECO:0000256" key="5">
    <source>
        <dbReference type="ARBA" id="ARBA00023163"/>
    </source>
</evidence>
<dbReference type="PANTHER" id="PTHR43133">
    <property type="entry name" value="RNA POLYMERASE ECF-TYPE SIGMA FACTO"/>
    <property type="match status" value="1"/>
</dbReference>
<dbReference type="InterPro" id="IPR007627">
    <property type="entry name" value="RNA_pol_sigma70_r2"/>
</dbReference>
<evidence type="ECO:0000256" key="2">
    <source>
        <dbReference type="ARBA" id="ARBA00023015"/>
    </source>
</evidence>
<keyword evidence="4" id="KW-0238">DNA-binding</keyword>
<feature type="domain" description="RNA polymerase sigma factor 70 region 4 type 2" evidence="8">
    <location>
        <begin position="118"/>
        <end position="169"/>
    </location>
</feature>
<keyword evidence="2" id="KW-0805">Transcription regulation</keyword>
<sequence>MSEDLQLLDAWRGGDKAAGATLLRRHFDSLYRFFANKVDHGAEDLIQRTMLAAVRSRDRFEGRSSFRTYLFTIARNELYAHFRGLRRDRAMFDPATHDVHDMGSSPSRILERHREHKLLLLALQRLPVELQVALELHYWEGLDGKAIAAILEIPLGTVKSRLRRAKEALREHLKALAESAAELERTQGDIDGWARELRAAMGAAPPGGAGES</sequence>
<dbReference type="NCBIfam" id="TIGR02937">
    <property type="entry name" value="sigma70-ECF"/>
    <property type="match status" value="1"/>
</dbReference>
<dbReference type="Gene3D" id="1.10.1740.10">
    <property type="match status" value="1"/>
</dbReference>
<evidence type="ECO:0000259" key="7">
    <source>
        <dbReference type="Pfam" id="PF04542"/>
    </source>
</evidence>
<dbReference type="InterPro" id="IPR036388">
    <property type="entry name" value="WH-like_DNA-bd_sf"/>
</dbReference>
<reference evidence="9 10" key="1">
    <citation type="submission" date="2007-06" db="EMBL/GenBank/DDBJ databases">
        <authorList>
            <person name="Shimkets L."/>
            <person name="Ferriera S."/>
            <person name="Johnson J."/>
            <person name="Kravitz S."/>
            <person name="Beeson K."/>
            <person name="Sutton G."/>
            <person name="Rogers Y.-H."/>
            <person name="Friedman R."/>
            <person name="Frazier M."/>
            <person name="Venter J.C."/>
        </authorList>
    </citation>
    <scope>NUCLEOTIDE SEQUENCE [LARGE SCALE GENOMIC DNA]</scope>
    <source>
        <strain evidence="9 10">SIR-1</strain>
    </source>
</reference>
<dbReference type="SUPFAM" id="SSF88659">
    <property type="entry name" value="Sigma3 and sigma4 domains of RNA polymerase sigma factors"/>
    <property type="match status" value="1"/>
</dbReference>
<dbReference type="eggNOG" id="COG1595">
    <property type="taxonomic scope" value="Bacteria"/>
</dbReference>
<evidence type="ECO:0000256" key="1">
    <source>
        <dbReference type="ARBA" id="ARBA00010641"/>
    </source>
</evidence>
<evidence type="ECO:0000256" key="3">
    <source>
        <dbReference type="ARBA" id="ARBA00023082"/>
    </source>
</evidence>
<evidence type="ECO:0000256" key="4">
    <source>
        <dbReference type="ARBA" id="ARBA00023125"/>
    </source>
</evidence>
<evidence type="ECO:0000256" key="6">
    <source>
        <dbReference type="SAM" id="Coils"/>
    </source>
</evidence>
<comment type="caution">
    <text evidence="9">The sequence shown here is derived from an EMBL/GenBank/DDBJ whole genome shotgun (WGS) entry which is preliminary data.</text>
</comment>
<dbReference type="STRING" id="391625.PPSIR1_05173"/>
<accession>A6FX07</accession>